<dbReference type="InterPro" id="IPR037050">
    <property type="entry name" value="DUF1254_sf"/>
</dbReference>
<dbReference type="Proteomes" id="UP001163947">
    <property type="component" value="Chromosome"/>
</dbReference>
<accession>A0AA46SCF8</accession>
<dbReference type="GeneID" id="83623018"/>
<gene>
    <name evidence="2" type="ORF">OCS65_21340</name>
</gene>
<feature type="compositionally biased region" description="Gly residues" evidence="1">
    <location>
        <begin position="98"/>
        <end position="108"/>
    </location>
</feature>
<evidence type="ECO:0000313" key="2">
    <source>
        <dbReference type="EMBL" id="UYF92991.1"/>
    </source>
</evidence>
<reference evidence="2" key="1">
    <citation type="submission" date="2022-09" db="EMBL/GenBank/DDBJ databases">
        <title>The genome sequence of Rhodococcus aetherivorans N1.</title>
        <authorList>
            <person name="Jiang W."/>
        </authorList>
    </citation>
    <scope>NUCLEOTIDE SEQUENCE</scope>
    <source>
        <strain evidence="2">N1</strain>
    </source>
</reference>
<evidence type="ECO:0000256" key="1">
    <source>
        <dbReference type="SAM" id="MobiDB-lite"/>
    </source>
</evidence>
<feature type="region of interest" description="Disordered" evidence="1">
    <location>
        <begin position="97"/>
        <end position="116"/>
    </location>
</feature>
<dbReference type="RefSeq" id="WP_263507545.1">
    <property type="nucleotide sequence ID" value="NZ_CP106982.1"/>
</dbReference>
<dbReference type="Gene3D" id="2.60.40.1610">
    <property type="entry name" value="Domain of unknown function DUF1254"/>
    <property type="match status" value="1"/>
</dbReference>
<evidence type="ECO:0008006" key="4">
    <source>
        <dbReference type="Google" id="ProtNLM"/>
    </source>
</evidence>
<name>A0AA46SCF8_9NOCA</name>
<sequence length="116" mass="12448">MDETTRPSEALNTFLNALPGVNSWAMRKGYLEAGIRDNDVVVWSGMLDSRTILLGGSSSSLYFSTSADLTCGPLVVESRPLTLTFMNDMWARWVTDSGMGGPDRGAGGSSREPVSP</sequence>
<organism evidence="2 3">
    <name type="scientific">Rhodococcus aetherivorans</name>
    <dbReference type="NCBI Taxonomy" id="191292"/>
    <lineage>
        <taxon>Bacteria</taxon>
        <taxon>Bacillati</taxon>
        <taxon>Actinomycetota</taxon>
        <taxon>Actinomycetes</taxon>
        <taxon>Mycobacteriales</taxon>
        <taxon>Nocardiaceae</taxon>
        <taxon>Rhodococcus</taxon>
    </lineage>
</organism>
<dbReference type="EMBL" id="CP106982">
    <property type="protein sequence ID" value="UYF92991.1"/>
    <property type="molecule type" value="Genomic_DNA"/>
</dbReference>
<dbReference type="SUPFAM" id="SSF160935">
    <property type="entry name" value="VPA0735-like"/>
    <property type="match status" value="1"/>
</dbReference>
<evidence type="ECO:0000313" key="3">
    <source>
        <dbReference type="Proteomes" id="UP001163947"/>
    </source>
</evidence>
<dbReference type="AlphaFoldDB" id="A0AA46SCF8"/>
<protein>
    <recommendedName>
        <fullName evidence="4">DUF1254 domain-containing protein</fullName>
    </recommendedName>
</protein>
<proteinExistence type="predicted"/>